<gene>
    <name evidence="2" type="ORF">C7S20_19295</name>
</gene>
<feature type="region of interest" description="Disordered" evidence="1">
    <location>
        <begin position="312"/>
        <end position="358"/>
    </location>
</feature>
<organism evidence="2 3">
    <name type="scientific">Christiangramia fulva</name>
    <dbReference type="NCBI Taxonomy" id="2126553"/>
    <lineage>
        <taxon>Bacteria</taxon>
        <taxon>Pseudomonadati</taxon>
        <taxon>Bacteroidota</taxon>
        <taxon>Flavobacteriia</taxon>
        <taxon>Flavobacteriales</taxon>
        <taxon>Flavobacteriaceae</taxon>
        <taxon>Christiangramia</taxon>
    </lineage>
</organism>
<dbReference type="EMBL" id="CP028136">
    <property type="protein sequence ID" value="AVR47224.1"/>
    <property type="molecule type" value="Genomic_DNA"/>
</dbReference>
<keyword evidence="3" id="KW-1185">Reference proteome</keyword>
<dbReference type="GO" id="GO:0003677">
    <property type="term" value="F:DNA binding"/>
    <property type="evidence" value="ECO:0007669"/>
    <property type="project" value="InterPro"/>
</dbReference>
<dbReference type="AlphaFoldDB" id="A0A2R3ZAH8"/>
<dbReference type="RefSeq" id="WP_107013990.1">
    <property type="nucleotide sequence ID" value="NZ_CP028136.1"/>
</dbReference>
<dbReference type="KEGG" id="grs:C7S20_19295"/>
<sequence>MNTKTEEKKKNELAKQQPSHSERFTMAVQREMPKMGEENVQLTNRQKKLIQNYFIKIDGVLKDSEVKRLAKSENYRDPLEYSWANINMNKLAQDVVAYSSIGLDPLQNNHIHPIPYKNSKTNQFDITFIEGYNGLELKAKKYGFDAPDTVIFELKYSTDHFKSLKKNLNNKVESYEFEITNDFDRGELEGGFYYMIYNDNPEKNKLVVMNRHQIEKRRPEYAAAEFWGGEKDNWEYDQAKGKNVKKGKKQVEGWEEEMFLKTLKRHCWNSIPIDSQKIDDFIMKVIENETQGVERLVKDQITESANKKEIDFDDVDYEEVKEASQERSSENDDAEMERLHEEAIAEEENKKAKAEPDF</sequence>
<protein>
    <submittedName>
        <fullName evidence="2">Recombinational DNA repair protein (RecE pathway)</fullName>
    </submittedName>
</protein>
<evidence type="ECO:0000313" key="3">
    <source>
        <dbReference type="Proteomes" id="UP000241507"/>
    </source>
</evidence>
<proteinExistence type="predicted"/>
<reference evidence="3" key="1">
    <citation type="submission" date="2018-03" db="EMBL/GenBank/DDBJ databases">
        <title>Gramella fulva sp. nov., isolated from a dry surface of tidal flat.</title>
        <authorList>
            <person name="Hwang S.H."/>
            <person name="Hwang W.M."/>
            <person name="Kang K."/>
            <person name="Ahn T.-Y."/>
        </authorList>
    </citation>
    <scope>NUCLEOTIDE SEQUENCE [LARGE SCALE GENOMIC DNA]</scope>
    <source>
        <strain evidence="3">SH35</strain>
    </source>
</reference>
<dbReference type="OrthoDB" id="1045432at2"/>
<evidence type="ECO:0000313" key="2">
    <source>
        <dbReference type="EMBL" id="AVR47224.1"/>
    </source>
</evidence>
<accession>A0A2R3ZAH8</accession>
<dbReference type="Proteomes" id="UP000241507">
    <property type="component" value="Chromosome"/>
</dbReference>
<name>A0A2R3ZAH8_9FLAO</name>
<feature type="compositionally biased region" description="Basic and acidic residues" evidence="1">
    <location>
        <begin position="318"/>
        <end position="358"/>
    </location>
</feature>
<evidence type="ECO:0000256" key="1">
    <source>
        <dbReference type="SAM" id="MobiDB-lite"/>
    </source>
</evidence>
<feature type="region of interest" description="Disordered" evidence="1">
    <location>
        <begin position="1"/>
        <end position="22"/>
    </location>
</feature>
<dbReference type="GO" id="GO:0006259">
    <property type="term" value="P:DNA metabolic process"/>
    <property type="evidence" value="ECO:0007669"/>
    <property type="project" value="InterPro"/>
</dbReference>
<feature type="compositionally biased region" description="Basic and acidic residues" evidence="1">
    <location>
        <begin position="1"/>
        <end position="13"/>
    </location>
</feature>